<organism evidence="2 3">
    <name type="scientific">Striga hermonthica</name>
    <name type="common">Purple witchweed</name>
    <name type="synonym">Buchnera hermonthica</name>
    <dbReference type="NCBI Taxonomy" id="68872"/>
    <lineage>
        <taxon>Eukaryota</taxon>
        <taxon>Viridiplantae</taxon>
        <taxon>Streptophyta</taxon>
        <taxon>Embryophyta</taxon>
        <taxon>Tracheophyta</taxon>
        <taxon>Spermatophyta</taxon>
        <taxon>Magnoliopsida</taxon>
        <taxon>eudicotyledons</taxon>
        <taxon>Gunneridae</taxon>
        <taxon>Pentapetalae</taxon>
        <taxon>asterids</taxon>
        <taxon>lamiids</taxon>
        <taxon>Lamiales</taxon>
        <taxon>Orobanchaceae</taxon>
        <taxon>Buchnereae</taxon>
        <taxon>Striga</taxon>
    </lineage>
</organism>
<gene>
    <name evidence="2" type="ORF">SHERM_09299</name>
</gene>
<name>A0A9N7MBK3_STRHE</name>
<protein>
    <recommendedName>
        <fullName evidence="1">DUF4283 domain-containing protein</fullName>
    </recommendedName>
</protein>
<feature type="domain" description="DUF4283" evidence="1">
    <location>
        <begin position="34"/>
        <end position="113"/>
    </location>
</feature>
<dbReference type="OrthoDB" id="1080235at2759"/>
<evidence type="ECO:0000313" key="2">
    <source>
        <dbReference type="EMBL" id="CAA0806409.1"/>
    </source>
</evidence>
<dbReference type="PANTHER" id="PTHR31286:SF167">
    <property type="entry name" value="OS09G0268800 PROTEIN"/>
    <property type="match status" value="1"/>
</dbReference>
<sequence>MEPDLATKLQKVVLSEKEKGGVQLKEDDVNSSLDDCRLSLIGKVYGEKRANLNGLKATVGAIWTTKESFNVRGIGNNLFQFLFKSEEDRDRILDGKTWSFDGQYILLKKWEPDQTSFYEDEEKIKIWVQIHHVPLHWLTEET</sequence>
<accession>A0A9N7MBK3</accession>
<dbReference type="Proteomes" id="UP001153555">
    <property type="component" value="Unassembled WGS sequence"/>
</dbReference>
<dbReference type="InterPro" id="IPR040256">
    <property type="entry name" value="At4g02000-like"/>
</dbReference>
<dbReference type="AlphaFoldDB" id="A0A9N7MBK3"/>
<dbReference type="InterPro" id="IPR025558">
    <property type="entry name" value="DUF4283"/>
</dbReference>
<comment type="caution">
    <text evidence="2">The sequence shown here is derived from an EMBL/GenBank/DDBJ whole genome shotgun (WGS) entry which is preliminary data.</text>
</comment>
<evidence type="ECO:0000259" key="1">
    <source>
        <dbReference type="Pfam" id="PF14111"/>
    </source>
</evidence>
<reference evidence="2" key="1">
    <citation type="submission" date="2019-12" db="EMBL/GenBank/DDBJ databases">
        <authorList>
            <person name="Scholes J."/>
        </authorList>
    </citation>
    <scope>NUCLEOTIDE SEQUENCE</scope>
</reference>
<evidence type="ECO:0000313" key="3">
    <source>
        <dbReference type="Proteomes" id="UP001153555"/>
    </source>
</evidence>
<proteinExistence type="predicted"/>
<dbReference type="EMBL" id="CACSLK010000984">
    <property type="protein sequence ID" value="CAA0806409.1"/>
    <property type="molecule type" value="Genomic_DNA"/>
</dbReference>
<dbReference type="Pfam" id="PF14111">
    <property type="entry name" value="DUF4283"/>
    <property type="match status" value="1"/>
</dbReference>
<keyword evidence="3" id="KW-1185">Reference proteome</keyword>
<dbReference type="PANTHER" id="PTHR31286">
    <property type="entry name" value="GLYCINE-RICH CELL WALL STRUCTURAL PROTEIN 1.8-LIKE"/>
    <property type="match status" value="1"/>
</dbReference>